<name>A0ABT0RLR7_9SPHN</name>
<reference evidence="2" key="1">
    <citation type="submission" date="2022-05" db="EMBL/GenBank/DDBJ databases">
        <authorList>
            <person name="Jo J.-H."/>
            <person name="Im W.-T."/>
        </authorList>
    </citation>
    <scope>NUCLEOTIDE SEQUENCE</scope>
    <source>
        <strain evidence="2">SE158</strain>
    </source>
</reference>
<dbReference type="EMBL" id="JAMGBD010000001">
    <property type="protein sequence ID" value="MCL6683540.1"/>
    <property type="molecule type" value="Genomic_DNA"/>
</dbReference>
<evidence type="ECO:0000313" key="3">
    <source>
        <dbReference type="Proteomes" id="UP001165363"/>
    </source>
</evidence>
<feature type="region of interest" description="Disordered" evidence="1">
    <location>
        <begin position="133"/>
        <end position="153"/>
    </location>
</feature>
<accession>A0ABT0RLR7</accession>
<protein>
    <submittedName>
        <fullName evidence="2">Uncharacterized protein</fullName>
    </submittedName>
</protein>
<sequence length="291" mass="32422">MENPNQQIPVICDQCRATGMAGDEAFSAIPDILDFTPVQRRAHVNGWKDEHQRAFIAALAITGSPRQAARAIGKHAYGAEQLRTNRAGKSFAAAWDAALELARERETHRIHHNLTDLAQQREAELASLSVRPELVEGRSRHPESFPPGYDPEFDDEDRLEYLEARMNIRRKLLAARRLYLARIAECPRKRLAWELLVGPTDWEKAGRMEPQDDEPCPDPDRNPQGMPRMTSADMILTVDGGMLPDLTGGEDALAPLRAAFSGQRLLTGDPETDAMFAAIAAAREAHPEDFD</sequence>
<organism evidence="2 3">
    <name type="scientific">Sphingomonas alba</name>
    <dbReference type="NCBI Taxonomy" id="2908208"/>
    <lineage>
        <taxon>Bacteria</taxon>
        <taxon>Pseudomonadati</taxon>
        <taxon>Pseudomonadota</taxon>
        <taxon>Alphaproteobacteria</taxon>
        <taxon>Sphingomonadales</taxon>
        <taxon>Sphingomonadaceae</taxon>
        <taxon>Sphingomonas</taxon>
    </lineage>
</organism>
<evidence type="ECO:0000313" key="2">
    <source>
        <dbReference type="EMBL" id="MCL6683540.1"/>
    </source>
</evidence>
<dbReference type="RefSeq" id="WP_249847534.1">
    <property type="nucleotide sequence ID" value="NZ_JAMGBD010000001.1"/>
</dbReference>
<comment type="caution">
    <text evidence="2">The sequence shown here is derived from an EMBL/GenBank/DDBJ whole genome shotgun (WGS) entry which is preliminary data.</text>
</comment>
<evidence type="ECO:0000256" key="1">
    <source>
        <dbReference type="SAM" id="MobiDB-lite"/>
    </source>
</evidence>
<proteinExistence type="predicted"/>
<keyword evidence="3" id="KW-1185">Reference proteome</keyword>
<dbReference type="Proteomes" id="UP001165363">
    <property type="component" value="Unassembled WGS sequence"/>
</dbReference>
<feature type="region of interest" description="Disordered" evidence="1">
    <location>
        <begin position="204"/>
        <end position="228"/>
    </location>
</feature>
<feature type="compositionally biased region" description="Basic and acidic residues" evidence="1">
    <location>
        <begin position="133"/>
        <end position="143"/>
    </location>
</feature>
<gene>
    <name evidence="2" type="ORF">LZ536_06440</name>
</gene>